<proteinExistence type="predicted"/>
<protein>
    <submittedName>
        <fullName evidence="2">Uncharacterized protein</fullName>
    </submittedName>
</protein>
<reference evidence="2" key="1">
    <citation type="submission" date="2023-02" db="EMBL/GenBank/DDBJ databases">
        <title>Identification and recombinant expression of a fungal hydrolase from Papiliotrema laurentii that hydrolyzes apple cutin and clears colloidal polyester polyurethane.</title>
        <authorList>
            <consortium name="DOE Joint Genome Institute"/>
            <person name="Roman V.A."/>
            <person name="Bojanowski C."/>
            <person name="Crable B.R."/>
            <person name="Wagner D.N."/>
            <person name="Hung C.S."/>
            <person name="Nadeau L.J."/>
            <person name="Schratz L."/>
            <person name="Haridas S."/>
            <person name="Pangilinan J."/>
            <person name="Lipzen A."/>
            <person name="Na H."/>
            <person name="Yan M."/>
            <person name="Ng V."/>
            <person name="Grigoriev I.V."/>
            <person name="Spatafora J.W."/>
            <person name="Barlow D."/>
            <person name="Biffinger J."/>
            <person name="Kelley-Loughnane N."/>
            <person name="Varaljay V.A."/>
            <person name="Crookes-Goodson W.J."/>
        </authorList>
    </citation>
    <scope>NUCLEOTIDE SEQUENCE</scope>
    <source>
        <strain evidence="2">5307AH</strain>
    </source>
</reference>
<feature type="compositionally biased region" description="Polar residues" evidence="1">
    <location>
        <begin position="68"/>
        <end position="77"/>
    </location>
</feature>
<evidence type="ECO:0000313" key="2">
    <source>
        <dbReference type="EMBL" id="KAK1924428.1"/>
    </source>
</evidence>
<accession>A0AAD9D1D8</accession>
<sequence length="268" mass="28182">MCPSEVSTAVSRFFGGGWRDAIYSCANSFMPYGFIYSPLSSDSHAPTSDKPVETSVSAATGSCGPGASNKTVKNSAEATHLPSGPGTGNNSSCSRAPHRKDTTLSATQCQNSEGAQSCPLNDDGFLPTGQGGKAEQSREGYTTHTFHLIRGSDGTKSVHAESCTRHPSAVPCTTGFSTKACPEALIGPNKVKLFVFSNTPSHIHEGYTVSWAGDQNTNDPLTGHGQNDSHFSAVFEADDTVFMGLQGSQVVPTVTPPCGWRRLLSGWT</sequence>
<evidence type="ECO:0000256" key="1">
    <source>
        <dbReference type="SAM" id="MobiDB-lite"/>
    </source>
</evidence>
<dbReference type="Proteomes" id="UP001182556">
    <property type="component" value="Unassembled WGS sequence"/>
</dbReference>
<feature type="compositionally biased region" description="Polar residues" evidence="1">
    <location>
        <begin position="103"/>
        <end position="119"/>
    </location>
</feature>
<keyword evidence="3" id="KW-1185">Reference proteome</keyword>
<gene>
    <name evidence="2" type="ORF">DB88DRAFT_546416</name>
</gene>
<feature type="region of interest" description="Disordered" evidence="1">
    <location>
        <begin position="41"/>
        <end position="139"/>
    </location>
</feature>
<dbReference type="EMBL" id="JAODAN010000005">
    <property type="protein sequence ID" value="KAK1924428.1"/>
    <property type="molecule type" value="Genomic_DNA"/>
</dbReference>
<dbReference type="AlphaFoldDB" id="A0AAD9D1D8"/>
<comment type="caution">
    <text evidence="2">The sequence shown here is derived from an EMBL/GenBank/DDBJ whole genome shotgun (WGS) entry which is preliminary data.</text>
</comment>
<organism evidence="2 3">
    <name type="scientific">Papiliotrema laurentii</name>
    <name type="common">Cryptococcus laurentii</name>
    <dbReference type="NCBI Taxonomy" id="5418"/>
    <lineage>
        <taxon>Eukaryota</taxon>
        <taxon>Fungi</taxon>
        <taxon>Dikarya</taxon>
        <taxon>Basidiomycota</taxon>
        <taxon>Agaricomycotina</taxon>
        <taxon>Tremellomycetes</taxon>
        <taxon>Tremellales</taxon>
        <taxon>Rhynchogastremaceae</taxon>
        <taxon>Papiliotrema</taxon>
    </lineage>
</organism>
<name>A0AAD9D1D8_PAPLA</name>
<evidence type="ECO:0000313" key="3">
    <source>
        <dbReference type="Proteomes" id="UP001182556"/>
    </source>
</evidence>